<keyword evidence="1" id="KW-0479">Metal-binding</keyword>
<comment type="caution">
    <text evidence="5">The sequence shown here is derived from an EMBL/GenBank/DDBJ whole genome shotgun (WGS) entry which is preliminary data.</text>
</comment>
<accession>A0ABR0U565</accession>
<proteinExistence type="predicted"/>
<feature type="compositionally biased region" description="Low complexity" evidence="3">
    <location>
        <begin position="345"/>
        <end position="364"/>
    </location>
</feature>
<feature type="region of interest" description="Disordered" evidence="3">
    <location>
        <begin position="336"/>
        <end position="366"/>
    </location>
</feature>
<evidence type="ECO:0000256" key="1">
    <source>
        <dbReference type="PROSITE-ProRule" id="PRU00042"/>
    </source>
</evidence>
<keyword evidence="2" id="KW-0175">Coiled coil</keyword>
<dbReference type="Proteomes" id="UP001318860">
    <property type="component" value="Unassembled WGS sequence"/>
</dbReference>
<dbReference type="PROSITE" id="PS50157">
    <property type="entry name" value="ZINC_FINGER_C2H2_2"/>
    <property type="match status" value="1"/>
</dbReference>
<evidence type="ECO:0000259" key="4">
    <source>
        <dbReference type="PROSITE" id="PS50157"/>
    </source>
</evidence>
<dbReference type="PANTHER" id="PTHR36055:SF1">
    <property type="entry name" value="C2H2-LIKE ZINC FINGER PROTEIN"/>
    <property type="match status" value="1"/>
</dbReference>
<dbReference type="PANTHER" id="PTHR36055">
    <property type="entry name" value="C2H2-LIKE ZINC FINGER PROTEIN"/>
    <property type="match status" value="1"/>
</dbReference>
<dbReference type="InterPro" id="IPR013087">
    <property type="entry name" value="Znf_C2H2_type"/>
</dbReference>
<evidence type="ECO:0000256" key="2">
    <source>
        <dbReference type="SAM" id="Coils"/>
    </source>
</evidence>
<gene>
    <name evidence="5" type="ORF">DH2020_048639</name>
</gene>
<dbReference type="EMBL" id="JABTTQ020003426">
    <property type="protein sequence ID" value="KAK6117624.1"/>
    <property type="molecule type" value="Genomic_DNA"/>
</dbReference>
<protein>
    <recommendedName>
        <fullName evidence="4">C2H2-type domain-containing protein</fullName>
    </recommendedName>
</protein>
<organism evidence="5 6">
    <name type="scientific">Rehmannia glutinosa</name>
    <name type="common">Chinese foxglove</name>
    <dbReference type="NCBI Taxonomy" id="99300"/>
    <lineage>
        <taxon>Eukaryota</taxon>
        <taxon>Viridiplantae</taxon>
        <taxon>Streptophyta</taxon>
        <taxon>Embryophyta</taxon>
        <taxon>Tracheophyta</taxon>
        <taxon>Spermatophyta</taxon>
        <taxon>Magnoliopsida</taxon>
        <taxon>eudicotyledons</taxon>
        <taxon>Gunneridae</taxon>
        <taxon>Pentapetalae</taxon>
        <taxon>asterids</taxon>
        <taxon>lamiids</taxon>
        <taxon>Lamiales</taxon>
        <taxon>Orobanchaceae</taxon>
        <taxon>Rehmannieae</taxon>
        <taxon>Rehmannia</taxon>
    </lineage>
</organism>
<reference evidence="5 6" key="1">
    <citation type="journal article" date="2021" name="Comput. Struct. Biotechnol. J.">
        <title>De novo genome assembly of the potent medicinal plant Rehmannia glutinosa using nanopore technology.</title>
        <authorList>
            <person name="Ma L."/>
            <person name="Dong C."/>
            <person name="Song C."/>
            <person name="Wang X."/>
            <person name="Zheng X."/>
            <person name="Niu Y."/>
            <person name="Chen S."/>
            <person name="Feng W."/>
        </authorList>
    </citation>
    <scope>NUCLEOTIDE SEQUENCE [LARGE SCALE GENOMIC DNA]</scope>
    <source>
        <strain evidence="5">DH-2019</strain>
    </source>
</reference>
<keyword evidence="1" id="KW-0862">Zinc</keyword>
<name>A0ABR0U565_REHGL</name>
<sequence>MPVANLCPSGSLNAMKSEEGNDSFDTCIRQAVGNEPLAFPRTADNPVQWIQWLHALDQPDLPGWALTTPVKVQMQKCEKCSREFCSSINYRRHVRVHRSLNINKESQRSRDLLAVFWDKLSLEEAKEVVSFNDVMLKVKTEVSCGSALAYSARTIFNFFTHRTNMEIPGSSVIRALASSLHKPGVWTLPQDYLKAGSALLDILQAKASRIQISSQELFSILDEASERTFLCAGTAESVKKYLFDGEAARNSLELKNLVAITSFLFEQQLVKAWVADKEADALRCQKLLVEEEEAAQKRQAELLERKKQKKLRKKELKVKGQFYRCKGDLGVTVDTEDGPILAEESGPLSPSDSSSNSTDVSTNLASRVEPIQFQSKESEKDLEAQIDFSSECINRGDSQLIIGSISVTVDCCAAQRQHFRPGDGNALPGNVPFLVLPQKNFSRRDGRKPSQQIM</sequence>
<keyword evidence="6" id="KW-1185">Reference proteome</keyword>
<evidence type="ECO:0000256" key="3">
    <source>
        <dbReference type="SAM" id="MobiDB-lite"/>
    </source>
</evidence>
<dbReference type="PROSITE" id="PS00028">
    <property type="entry name" value="ZINC_FINGER_C2H2_1"/>
    <property type="match status" value="1"/>
</dbReference>
<evidence type="ECO:0000313" key="6">
    <source>
        <dbReference type="Proteomes" id="UP001318860"/>
    </source>
</evidence>
<keyword evidence="1" id="KW-0863">Zinc-finger</keyword>
<feature type="domain" description="C2H2-type" evidence="4">
    <location>
        <begin position="75"/>
        <end position="102"/>
    </location>
</feature>
<feature type="coiled-coil region" evidence="2">
    <location>
        <begin position="289"/>
        <end position="319"/>
    </location>
</feature>
<evidence type="ECO:0000313" key="5">
    <source>
        <dbReference type="EMBL" id="KAK6117624.1"/>
    </source>
</evidence>